<gene>
    <name evidence="2" type="ORF">NQ318_010221</name>
</gene>
<reference evidence="2" key="1">
    <citation type="journal article" date="2023" name="Insect Mol. Biol.">
        <title>Genome sequencing provides insights into the evolution of gene families encoding plant cell wall-degrading enzymes in longhorned beetles.</title>
        <authorList>
            <person name="Shin N.R."/>
            <person name="Okamura Y."/>
            <person name="Kirsch R."/>
            <person name="Pauchet Y."/>
        </authorList>
    </citation>
    <scope>NUCLEOTIDE SEQUENCE</scope>
    <source>
        <strain evidence="2">AMC_N1</strain>
    </source>
</reference>
<protein>
    <recommendedName>
        <fullName evidence="1">Mab-21-like HhH/H2TH-like domain-containing protein</fullName>
    </recommendedName>
</protein>
<accession>A0AAV8X7V1</accession>
<proteinExistence type="predicted"/>
<sequence>MKLLTKRDEKFWDNSLSYVFMTILKEYQQCLSDGSITYFLEQKNNLIKGVKSETKVNMANRIKAMIDEIDREPDDPLVFTKYLLSDSEREQLQNDGSSVTNQSVCICV</sequence>
<evidence type="ECO:0000259" key="1">
    <source>
        <dbReference type="Pfam" id="PF20266"/>
    </source>
</evidence>
<feature type="domain" description="Mab-21-like HhH/H2TH-like" evidence="1">
    <location>
        <begin position="6"/>
        <end position="63"/>
    </location>
</feature>
<comment type="caution">
    <text evidence="2">The sequence shown here is derived from an EMBL/GenBank/DDBJ whole genome shotgun (WGS) entry which is preliminary data.</text>
</comment>
<dbReference type="Proteomes" id="UP001162162">
    <property type="component" value="Unassembled WGS sequence"/>
</dbReference>
<dbReference type="InterPro" id="IPR046906">
    <property type="entry name" value="Mab-21_HhH/H2TH-like"/>
</dbReference>
<keyword evidence="3" id="KW-1185">Reference proteome</keyword>
<organism evidence="2 3">
    <name type="scientific">Aromia moschata</name>
    <dbReference type="NCBI Taxonomy" id="1265417"/>
    <lineage>
        <taxon>Eukaryota</taxon>
        <taxon>Metazoa</taxon>
        <taxon>Ecdysozoa</taxon>
        <taxon>Arthropoda</taxon>
        <taxon>Hexapoda</taxon>
        <taxon>Insecta</taxon>
        <taxon>Pterygota</taxon>
        <taxon>Neoptera</taxon>
        <taxon>Endopterygota</taxon>
        <taxon>Coleoptera</taxon>
        <taxon>Polyphaga</taxon>
        <taxon>Cucujiformia</taxon>
        <taxon>Chrysomeloidea</taxon>
        <taxon>Cerambycidae</taxon>
        <taxon>Cerambycinae</taxon>
        <taxon>Callichromatini</taxon>
        <taxon>Aromia</taxon>
    </lineage>
</organism>
<dbReference type="EMBL" id="JAPWTK010000978">
    <property type="protein sequence ID" value="KAJ8934807.1"/>
    <property type="molecule type" value="Genomic_DNA"/>
</dbReference>
<dbReference type="Pfam" id="PF20266">
    <property type="entry name" value="Mab-21_C"/>
    <property type="match status" value="1"/>
</dbReference>
<evidence type="ECO:0000313" key="2">
    <source>
        <dbReference type="EMBL" id="KAJ8934807.1"/>
    </source>
</evidence>
<evidence type="ECO:0000313" key="3">
    <source>
        <dbReference type="Proteomes" id="UP001162162"/>
    </source>
</evidence>
<dbReference type="AlphaFoldDB" id="A0AAV8X7V1"/>
<name>A0AAV8X7V1_9CUCU</name>
<dbReference type="Gene3D" id="1.10.1410.40">
    <property type="match status" value="1"/>
</dbReference>